<sequence length="111" mass="12794">MAEFLRIPSDHLTLSLPLTKPDDSPRYLRLTQPDLYTTRSRISRLSRENRFEAEKSGEEVLKAVARIDARWCAMKRAPKMPGTDKGSTEERSILWNLFPPPPRGILKTIRC</sequence>
<gene>
    <name evidence="1" type="ORF">DBV15_03872</name>
</gene>
<comment type="caution">
    <text evidence="1">The sequence shown here is derived from an EMBL/GenBank/DDBJ whole genome shotgun (WGS) entry which is preliminary data.</text>
</comment>
<dbReference type="AlphaFoldDB" id="A0A4S2JQ27"/>
<keyword evidence="2" id="KW-1185">Reference proteome</keyword>
<evidence type="ECO:0000313" key="2">
    <source>
        <dbReference type="Proteomes" id="UP000310200"/>
    </source>
</evidence>
<dbReference type="EMBL" id="QBLH01003534">
    <property type="protein sequence ID" value="TGZ37586.1"/>
    <property type="molecule type" value="Genomic_DNA"/>
</dbReference>
<name>A0A4S2JQ27_9HYME</name>
<accession>A0A4S2JQ27</accession>
<dbReference type="Proteomes" id="UP000310200">
    <property type="component" value="Unassembled WGS sequence"/>
</dbReference>
<protein>
    <submittedName>
        <fullName evidence="1">Uncharacterized protein</fullName>
    </submittedName>
</protein>
<reference evidence="1 2" key="1">
    <citation type="journal article" date="2019" name="Philos. Trans. R. Soc. Lond., B, Biol. Sci.">
        <title>Ant behaviour and brain gene expression of defending hosts depend on the ecological success of the intruding social parasite.</title>
        <authorList>
            <person name="Kaur R."/>
            <person name="Stoldt M."/>
            <person name="Jongepier E."/>
            <person name="Feldmeyer B."/>
            <person name="Menzel F."/>
            <person name="Bornberg-Bauer E."/>
            <person name="Foitzik S."/>
        </authorList>
    </citation>
    <scope>NUCLEOTIDE SEQUENCE [LARGE SCALE GENOMIC DNA]</scope>
    <source>
        <tissue evidence="1">Whole body</tissue>
    </source>
</reference>
<organism evidence="1 2">
    <name type="scientific">Temnothorax longispinosus</name>
    <dbReference type="NCBI Taxonomy" id="300112"/>
    <lineage>
        <taxon>Eukaryota</taxon>
        <taxon>Metazoa</taxon>
        <taxon>Ecdysozoa</taxon>
        <taxon>Arthropoda</taxon>
        <taxon>Hexapoda</taxon>
        <taxon>Insecta</taxon>
        <taxon>Pterygota</taxon>
        <taxon>Neoptera</taxon>
        <taxon>Endopterygota</taxon>
        <taxon>Hymenoptera</taxon>
        <taxon>Apocrita</taxon>
        <taxon>Aculeata</taxon>
        <taxon>Formicoidea</taxon>
        <taxon>Formicidae</taxon>
        <taxon>Myrmicinae</taxon>
        <taxon>Temnothorax</taxon>
    </lineage>
</organism>
<evidence type="ECO:0000313" key="1">
    <source>
        <dbReference type="EMBL" id="TGZ37586.1"/>
    </source>
</evidence>
<proteinExistence type="predicted"/>